<evidence type="ECO:0000313" key="2">
    <source>
        <dbReference type="Proteomes" id="UP001597221"/>
    </source>
</evidence>
<dbReference type="Proteomes" id="UP001597221">
    <property type="component" value="Unassembled WGS sequence"/>
</dbReference>
<comment type="caution">
    <text evidence="1">The sequence shown here is derived from an EMBL/GenBank/DDBJ whole genome shotgun (WGS) entry which is preliminary data.</text>
</comment>
<proteinExistence type="predicted"/>
<dbReference type="InterPro" id="IPR025619">
    <property type="entry name" value="YlzJ"/>
</dbReference>
<evidence type="ECO:0000313" key="1">
    <source>
        <dbReference type="EMBL" id="MFD1607745.1"/>
    </source>
</evidence>
<name>A0ABW4HSR1_9BACI</name>
<protein>
    <submittedName>
        <fullName evidence="1">YlzJ-like family protein</fullName>
    </submittedName>
</protein>
<dbReference type="Pfam" id="PF14035">
    <property type="entry name" value="YlzJ"/>
    <property type="match status" value="1"/>
</dbReference>
<accession>A0ABW4HSR1</accession>
<sequence length="68" mass="7942">MILYTPLMLEEVYANKDEVKPERSYVTHEGKMFCIDKYPNGEYRLAQLISSNPSDYLNENYQPGSPLH</sequence>
<keyword evidence="2" id="KW-1185">Reference proteome</keyword>
<reference evidence="2" key="1">
    <citation type="journal article" date="2019" name="Int. J. Syst. Evol. Microbiol.">
        <title>The Global Catalogue of Microorganisms (GCM) 10K type strain sequencing project: providing services to taxonomists for standard genome sequencing and annotation.</title>
        <authorList>
            <consortium name="The Broad Institute Genomics Platform"/>
            <consortium name="The Broad Institute Genome Sequencing Center for Infectious Disease"/>
            <person name="Wu L."/>
            <person name="Ma J."/>
        </authorList>
    </citation>
    <scope>NUCLEOTIDE SEQUENCE [LARGE SCALE GENOMIC DNA]</scope>
    <source>
        <strain evidence="2">CGMCC 1.12376</strain>
    </source>
</reference>
<dbReference type="RefSeq" id="WP_251510629.1">
    <property type="nucleotide sequence ID" value="NZ_JAMBON010000001.1"/>
</dbReference>
<gene>
    <name evidence="1" type="ORF">ACFSBH_08770</name>
</gene>
<organism evidence="1 2">
    <name type="scientific">Oceanobacillus luteolus</name>
    <dbReference type="NCBI Taxonomy" id="1274358"/>
    <lineage>
        <taxon>Bacteria</taxon>
        <taxon>Bacillati</taxon>
        <taxon>Bacillota</taxon>
        <taxon>Bacilli</taxon>
        <taxon>Bacillales</taxon>
        <taxon>Bacillaceae</taxon>
        <taxon>Oceanobacillus</taxon>
    </lineage>
</organism>
<dbReference type="EMBL" id="JBHUDE010000040">
    <property type="protein sequence ID" value="MFD1607745.1"/>
    <property type="molecule type" value="Genomic_DNA"/>
</dbReference>